<protein>
    <recommendedName>
        <fullName evidence="19">Receptor-type tyrosine-protein phosphatase N2</fullName>
    </recommendedName>
</protein>
<dbReference type="InterPro" id="IPR029021">
    <property type="entry name" value="Prot-tyrosine_phosphatase-like"/>
</dbReference>
<evidence type="ECO:0000256" key="2">
    <source>
        <dbReference type="ARBA" id="ARBA00022553"/>
    </source>
</evidence>
<dbReference type="InterPro" id="IPR003595">
    <property type="entry name" value="Tyr_Pase_cat"/>
</dbReference>
<evidence type="ECO:0000313" key="17">
    <source>
        <dbReference type="EMBL" id="CAH0555996.1"/>
    </source>
</evidence>
<dbReference type="PROSITE" id="PS50055">
    <property type="entry name" value="TYR_PHOSPHATASE_PTP"/>
    <property type="match status" value="1"/>
</dbReference>
<evidence type="ECO:0000256" key="6">
    <source>
        <dbReference type="ARBA" id="ARBA00023018"/>
    </source>
</evidence>
<reference evidence="17" key="1">
    <citation type="submission" date="2021-12" db="EMBL/GenBank/DDBJ databases">
        <authorList>
            <person name="King R."/>
        </authorList>
    </citation>
    <scope>NUCLEOTIDE SEQUENCE</scope>
</reference>
<dbReference type="GO" id="GO:0051046">
    <property type="term" value="P:regulation of secretion"/>
    <property type="evidence" value="ECO:0007669"/>
    <property type="project" value="TreeGrafter"/>
</dbReference>
<dbReference type="PROSITE" id="PS00383">
    <property type="entry name" value="TYR_PHOSPHATASE_1"/>
    <property type="match status" value="1"/>
</dbReference>
<keyword evidence="2" id="KW-0597">Phosphoprotein</keyword>
<gene>
    <name evidence="17" type="ORF">MELIAE_LOCUS7218</name>
</gene>
<keyword evidence="7 13" id="KW-0472">Membrane</keyword>
<evidence type="ECO:0000256" key="5">
    <source>
        <dbReference type="ARBA" id="ARBA00022989"/>
    </source>
</evidence>
<dbReference type="InterPro" id="IPR038112">
    <property type="entry name" value="Receptor_IA-2_ectodomain_sf"/>
</dbReference>
<dbReference type="InterPro" id="IPR016130">
    <property type="entry name" value="Tyr_Pase_AS"/>
</dbReference>
<dbReference type="EMBL" id="OV121135">
    <property type="protein sequence ID" value="CAH0555996.1"/>
    <property type="molecule type" value="Genomic_DNA"/>
</dbReference>
<dbReference type="GO" id="GO:0045202">
    <property type="term" value="C:synapse"/>
    <property type="evidence" value="ECO:0007669"/>
    <property type="project" value="UniProtKB-SubCell"/>
</dbReference>
<evidence type="ECO:0000259" key="16">
    <source>
        <dbReference type="PROSITE" id="PS50056"/>
    </source>
</evidence>
<feature type="compositionally biased region" description="Low complexity" evidence="12">
    <location>
        <begin position="1043"/>
        <end position="1057"/>
    </location>
</feature>
<dbReference type="GO" id="GO:0030141">
    <property type="term" value="C:secretory granule"/>
    <property type="evidence" value="ECO:0007669"/>
    <property type="project" value="InterPro"/>
</dbReference>
<dbReference type="InterPro" id="IPR021613">
    <property type="entry name" value="Receptor_IA-2_dom"/>
</dbReference>
<dbReference type="PANTHER" id="PTHR46106:SF4">
    <property type="entry name" value="IA-2 PROTEIN TYROSINE PHOSPHATASE, ISOFORM C"/>
    <property type="match status" value="1"/>
</dbReference>
<feature type="region of interest" description="Disordered" evidence="12">
    <location>
        <begin position="705"/>
        <end position="726"/>
    </location>
</feature>
<keyword evidence="8" id="KW-0675">Receptor</keyword>
<sequence>MSCFKALLKLCLLLLAASIGAEGNVAIKNKEENPVCIPNNLKREPRRVASFPTHDLQELENQYVYVQFNKNLDKWTQGLELIGNISNLLQVDLEAFTHGRRNEVTFKVQQNRRGLNATEVAECIDLIKDRFKEITDFEVMSVGIGNQKETQIVESPKSIPSIQLKSGPNYHCHLTPPEKLPFILTTNTQQGLKIAFHMFKNGLCVPFSGVAAPLVYRSSRASHVNRLRRQASTAPTPERPDGRANPTRPPSTTARSEPSVEFCIFLDIAFCKTVLRERTATLRCSEQAAAIAATLRCSEQAAAIAGKCHKVLTAISSIQDSPTCLECHLHGAMPWPGASLKLCLLLLAATVGPPGLSAEQSVGCLYSERLCLEEEWCYDDLAFGRCLQTAGDVTEEDLHRFDLGREELHELSAELRRLFALGYRWSHSYTQCRLQAMLYANQHDMTFDQNTCTHLVDQDLEGALRVLEGQVPIDPREVAIIKYRPSAESPHGDFADEVYYPPEDDQPRQNLRQKILQPNAIDLVDMEDPYSKYEVSKKSWVPQMHRRSLPQYFTETYNTPGNFRLGKETRDDLEFLPQLLAQNQQPNYAYENSEPQTEPLSLEDMVEMYPIVKYLNEMRLNPSEIESLLTPENYGRLAQILEKLDRAQHEEYLREMLKRQIQEESYQNDAAQESLVPDRFNPQWIPRDSIPFVDDFPEQRIYIDETENEPTEENGSGHEEQETFRERKGSNIFRELKTQEQHGNGEWGQLEPNPEIYTEGGVVYAPPEQLQEEGIDKMSPWKINRLLEKYKLGFKRPERLDVKKPGPPFDPQIVEAVNNAIKNEEDNPANVFVPNMMKKEPRGVHPNPSHELHESENEYVYVKFKSNLSKWKQGQDIIGNISNLLRLEPRAFTDGHVDPHGIAFKVQPNGRGLNVTEVARSIDLIKDRLEEITGVEVISVGIGDRAKMQTVLVTKLENKYNTFFTIIFLVCSILVAFIFATLLLLYIKKQVEKMDKLEQISKTDPEASKDYQDLCRARMAGKQPPPGDSTHGRITSLSRESEQSPSSRSSTSSWSEEPAIHNLDISTGHMVLSYMEDHLKNKDRLEQEWVALCAYVAEPSEVTIASKKENEGKNRYKDVVPYDHARVVLNELSNAADADYINASSITDHDPRNPAYIATQGPLPHTAAEFWQLIWEQGAVVIVMLTRLTEGGAAMCHRYWPEEGSEVYHIYEVHLVSEHIWCDDYLVRSFYLKNVRTGETRTVTQFHFLSWPETGVPASTKALLEFRRKVNKSYRGRSCPIVVHCSDGAGRTGTYCLIDMVLSRMLKGAKEIDIAATLEHLRDQRPRMVATKQQFEFVLTAVAEEVSCAMSNWPVNQRIFAVNSFTLTQSFVYKRRDAFVVNIIFKSELKSHKKAILRWVRDFNEKGSVKSKFAAGTRTVCTQENIGKVREAFERHSIALNILDRSLRRILHLDLKLHPKNRQSRG</sequence>
<proteinExistence type="predicted"/>
<keyword evidence="9" id="KW-0325">Glycoprotein</keyword>
<evidence type="ECO:0000256" key="11">
    <source>
        <dbReference type="ARBA" id="ARBA00034103"/>
    </source>
</evidence>
<comment type="subcellular location">
    <subcellularLocation>
        <location evidence="1">Cytoplasmic vesicle</location>
        <location evidence="1">Secretory vesicle membrane</location>
        <topology evidence="1">Single-pass type I membrane protein</topology>
    </subcellularLocation>
    <subcellularLocation>
        <location evidence="11">Synapse</location>
    </subcellularLocation>
</comment>
<evidence type="ECO:0000256" key="8">
    <source>
        <dbReference type="ARBA" id="ARBA00023170"/>
    </source>
</evidence>
<dbReference type="GO" id="GO:0004725">
    <property type="term" value="F:protein tyrosine phosphatase activity"/>
    <property type="evidence" value="ECO:0007669"/>
    <property type="project" value="InterPro"/>
</dbReference>
<organism evidence="17 18">
    <name type="scientific">Brassicogethes aeneus</name>
    <name type="common">Rape pollen beetle</name>
    <name type="synonym">Meligethes aeneus</name>
    <dbReference type="NCBI Taxonomy" id="1431903"/>
    <lineage>
        <taxon>Eukaryota</taxon>
        <taxon>Metazoa</taxon>
        <taxon>Ecdysozoa</taxon>
        <taxon>Arthropoda</taxon>
        <taxon>Hexapoda</taxon>
        <taxon>Insecta</taxon>
        <taxon>Pterygota</taxon>
        <taxon>Neoptera</taxon>
        <taxon>Endopterygota</taxon>
        <taxon>Coleoptera</taxon>
        <taxon>Polyphaga</taxon>
        <taxon>Cucujiformia</taxon>
        <taxon>Nitidulidae</taxon>
        <taxon>Meligethinae</taxon>
        <taxon>Brassicogethes</taxon>
    </lineage>
</organism>
<dbReference type="FunFam" id="3.90.190.10:FF:000017">
    <property type="entry name" value="receptor-type tyrosine-protein phosphatase-like N isoform X2"/>
    <property type="match status" value="1"/>
</dbReference>
<keyword evidence="3 13" id="KW-0812">Transmembrane</keyword>
<evidence type="ECO:0000256" key="10">
    <source>
        <dbReference type="ARBA" id="ARBA00023329"/>
    </source>
</evidence>
<feature type="compositionally biased region" description="Basic and acidic residues" evidence="12">
    <location>
        <begin position="715"/>
        <end position="726"/>
    </location>
</feature>
<keyword evidence="4 14" id="KW-0732">Signal</keyword>
<keyword evidence="10" id="KW-0968">Cytoplasmic vesicle</keyword>
<evidence type="ECO:0000256" key="14">
    <source>
        <dbReference type="SAM" id="SignalP"/>
    </source>
</evidence>
<dbReference type="GO" id="GO:0009653">
    <property type="term" value="P:anatomical structure morphogenesis"/>
    <property type="evidence" value="ECO:0007669"/>
    <property type="project" value="UniProtKB-ARBA"/>
</dbReference>
<keyword evidence="6" id="KW-0770">Synapse</keyword>
<feature type="chain" id="PRO_5040449895" description="Receptor-type tyrosine-protein phosphatase N2" evidence="14">
    <location>
        <begin position="24"/>
        <end position="1466"/>
    </location>
</feature>
<dbReference type="SUPFAM" id="SSF52799">
    <property type="entry name" value="(Phosphotyrosine protein) phosphatases II"/>
    <property type="match status" value="1"/>
</dbReference>
<dbReference type="PANTHER" id="PTHR46106">
    <property type="entry name" value="IA-2 PROTEIN TYROSINE PHOSPHATASE, ISOFORM C"/>
    <property type="match status" value="1"/>
</dbReference>
<dbReference type="Proteomes" id="UP001154078">
    <property type="component" value="Chromosome 4"/>
</dbReference>
<evidence type="ECO:0000256" key="13">
    <source>
        <dbReference type="SAM" id="Phobius"/>
    </source>
</evidence>
<dbReference type="OrthoDB" id="9880441at2759"/>
<dbReference type="Pfam" id="PF11548">
    <property type="entry name" value="Receptor_IA-2"/>
    <property type="match status" value="2"/>
</dbReference>
<feature type="region of interest" description="Disordered" evidence="12">
    <location>
        <begin position="225"/>
        <end position="255"/>
    </location>
</feature>
<accession>A0A9P0FIS7</accession>
<dbReference type="SMART" id="SM00404">
    <property type="entry name" value="PTPc_motif"/>
    <property type="match status" value="1"/>
</dbReference>
<evidence type="ECO:0000256" key="4">
    <source>
        <dbReference type="ARBA" id="ARBA00022729"/>
    </source>
</evidence>
<dbReference type="GO" id="GO:0048666">
    <property type="term" value="P:neuron development"/>
    <property type="evidence" value="ECO:0007669"/>
    <property type="project" value="UniProtKB-ARBA"/>
</dbReference>
<feature type="domain" description="Tyrosine-protein phosphatase" evidence="15">
    <location>
        <begin position="1085"/>
        <end position="1345"/>
    </location>
</feature>
<evidence type="ECO:0000256" key="12">
    <source>
        <dbReference type="SAM" id="MobiDB-lite"/>
    </source>
</evidence>
<dbReference type="SMART" id="SM00194">
    <property type="entry name" value="PTPc"/>
    <property type="match status" value="1"/>
</dbReference>
<dbReference type="InterPro" id="IPR033522">
    <property type="entry name" value="IA-2/IA-2_beta"/>
</dbReference>
<keyword evidence="5 13" id="KW-1133">Transmembrane helix</keyword>
<dbReference type="PRINTS" id="PR00700">
    <property type="entry name" value="PRTYPHPHTASE"/>
</dbReference>
<dbReference type="GO" id="GO:0030658">
    <property type="term" value="C:transport vesicle membrane"/>
    <property type="evidence" value="ECO:0007669"/>
    <property type="project" value="UniProtKB-SubCell"/>
</dbReference>
<name>A0A9P0FIS7_BRAAE</name>
<dbReference type="InterPro" id="IPR000387">
    <property type="entry name" value="Tyr_Pase_dom"/>
</dbReference>
<dbReference type="Gene3D" id="3.30.70.2470">
    <property type="entry name" value="Protein-tyrosine phosphatase receptor IA-2 ectodomain"/>
    <property type="match status" value="2"/>
</dbReference>
<evidence type="ECO:0008006" key="19">
    <source>
        <dbReference type="Google" id="ProtNLM"/>
    </source>
</evidence>
<evidence type="ECO:0000256" key="7">
    <source>
        <dbReference type="ARBA" id="ARBA00023136"/>
    </source>
</evidence>
<dbReference type="Pfam" id="PF00102">
    <property type="entry name" value="Y_phosphatase"/>
    <property type="match status" value="1"/>
</dbReference>
<evidence type="ECO:0000256" key="1">
    <source>
        <dbReference type="ARBA" id="ARBA00004212"/>
    </source>
</evidence>
<dbReference type="PROSITE" id="PS50056">
    <property type="entry name" value="TYR_PHOSPHATASE_2"/>
    <property type="match status" value="1"/>
</dbReference>
<dbReference type="Gene3D" id="3.90.190.10">
    <property type="entry name" value="Protein tyrosine phosphatase superfamily"/>
    <property type="match status" value="1"/>
</dbReference>
<feature type="transmembrane region" description="Helical" evidence="13">
    <location>
        <begin position="963"/>
        <end position="987"/>
    </location>
</feature>
<evidence type="ECO:0000259" key="15">
    <source>
        <dbReference type="PROSITE" id="PS50055"/>
    </source>
</evidence>
<dbReference type="InterPro" id="IPR000242">
    <property type="entry name" value="PTP_cat"/>
</dbReference>
<feature type="signal peptide" evidence="14">
    <location>
        <begin position="1"/>
        <end position="23"/>
    </location>
</feature>
<feature type="domain" description="Tyrosine specific protein phosphatases" evidence="16">
    <location>
        <begin position="1264"/>
        <end position="1336"/>
    </location>
</feature>
<evidence type="ECO:0000256" key="9">
    <source>
        <dbReference type="ARBA" id="ARBA00023180"/>
    </source>
</evidence>
<feature type="region of interest" description="Disordered" evidence="12">
    <location>
        <begin position="1018"/>
        <end position="1058"/>
    </location>
</feature>
<evidence type="ECO:0000256" key="3">
    <source>
        <dbReference type="ARBA" id="ARBA00022692"/>
    </source>
</evidence>
<evidence type="ECO:0000313" key="18">
    <source>
        <dbReference type="Proteomes" id="UP001154078"/>
    </source>
</evidence>
<keyword evidence="18" id="KW-1185">Reference proteome</keyword>